<evidence type="ECO:0000313" key="4">
    <source>
        <dbReference type="Proteomes" id="UP001523219"/>
    </source>
</evidence>
<reference evidence="3 4" key="1">
    <citation type="submission" date="2022-05" db="EMBL/GenBank/DDBJ databases">
        <title>Streptomyces sp. nov. RY43-2 isolated from soil of a peat swamp forest.</title>
        <authorList>
            <person name="Kanchanasin P."/>
            <person name="Tanasupawat S."/>
            <person name="Phongsopitanun W."/>
        </authorList>
    </citation>
    <scope>NUCLEOTIDE SEQUENCE [LARGE SCALE GENOMIC DNA]</scope>
    <source>
        <strain evidence="3 4">RY43-2</strain>
    </source>
</reference>
<feature type="region of interest" description="Disordered" evidence="1">
    <location>
        <begin position="102"/>
        <end position="205"/>
    </location>
</feature>
<evidence type="ECO:0000313" key="3">
    <source>
        <dbReference type="EMBL" id="MCN9239294.1"/>
    </source>
</evidence>
<organism evidence="3 4">
    <name type="scientific">Streptomyces macrolidinus</name>
    <dbReference type="NCBI Taxonomy" id="2952607"/>
    <lineage>
        <taxon>Bacteria</taxon>
        <taxon>Bacillati</taxon>
        <taxon>Actinomycetota</taxon>
        <taxon>Actinomycetes</taxon>
        <taxon>Kitasatosporales</taxon>
        <taxon>Streptomycetaceae</taxon>
        <taxon>Streptomyces</taxon>
    </lineage>
</organism>
<accession>A0ABT0Z7Y0</accession>
<sequence length="235" mass="22895">MIAIIASVLGRSALKSDGQDVSLTPASPAPGGEVRLTVRGCPGTATTGTATSDAFVTDARLVGKNGTLTGDTVVRAMLAPGSYAIKADCGGHKADGTLTVDGATASGPFAPTGPDSPAGSAPRDAGNPVGSAPTGPDRPAAPSLPHALTDLLRPAAPPSDPASRLRPSSPTAPASPVAPVHAGGGGARQAVLSEAEEARDSSGPGAREAVIGLVLVSIAAGVVVVRGVRRSRGKE</sequence>
<dbReference type="RefSeq" id="WP_252421360.1">
    <property type="nucleotide sequence ID" value="NZ_JAMWMR010000001.1"/>
</dbReference>
<feature type="compositionally biased region" description="Low complexity" evidence="1">
    <location>
        <begin position="161"/>
        <end position="181"/>
    </location>
</feature>
<keyword evidence="2" id="KW-1133">Transmembrane helix</keyword>
<keyword evidence="2" id="KW-0812">Transmembrane</keyword>
<gene>
    <name evidence="3" type="ORF">NGF19_00560</name>
</gene>
<comment type="caution">
    <text evidence="3">The sequence shown here is derived from an EMBL/GenBank/DDBJ whole genome shotgun (WGS) entry which is preliminary data.</text>
</comment>
<feature type="transmembrane region" description="Helical" evidence="2">
    <location>
        <begin position="209"/>
        <end position="228"/>
    </location>
</feature>
<dbReference type="Proteomes" id="UP001523219">
    <property type="component" value="Unassembled WGS sequence"/>
</dbReference>
<keyword evidence="2" id="KW-0472">Membrane</keyword>
<name>A0ABT0Z7Y0_9ACTN</name>
<evidence type="ECO:0000256" key="2">
    <source>
        <dbReference type="SAM" id="Phobius"/>
    </source>
</evidence>
<proteinExistence type="predicted"/>
<protein>
    <submittedName>
        <fullName evidence="3">Uncharacterized protein</fullName>
    </submittedName>
</protein>
<evidence type="ECO:0000256" key="1">
    <source>
        <dbReference type="SAM" id="MobiDB-lite"/>
    </source>
</evidence>
<dbReference type="EMBL" id="JAMWMR010000001">
    <property type="protein sequence ID" value="MCN9239294.1"/>
    <property type="molecule type" value="Genomic_DNA"/>
</dbReference>
<keyword evidence="4" id="KW-1185">Reference proteome</keyword>